<evidence type="ECO:0000313" key="3">
    <source>
        <dbReference type="EMBL" id="AKT43167.1"/>
    </source>
</evidence>
<feature type="compositionally biased region" description="Polar residues" evidence="1">
    <location>
        <begin position="604"/>
        <end position="615"/>
    </location>
</feature>
<feature type="compositionally biased region" description="Basic and acidic residues" evidence="1">
    <location>
        <begin position="623"/>
        <end position="633"/>
    </location>
</feature>
<dbReference type="Gene3D" id="1.25.10.10">
    <property type="entry name" value="Leucine-rich Repeat Variant"/>
    <property type="match status" value="1"/>
</dbReference>
<dbReference type="KEGG" id="ccro:CMC5_073970"/>
<organism evidence="3 4">
    <name type="scientific">Chondromyces crocatus</name>
    <dbReference type="NCBI Taxonomy" id="52"/>
    <lineage>
        <taxon>Bacteria</taxon>
        <taxon>Pseudomonadati</taxon>
        <taxon>Myxococcota</taxon>
        <taxon>Polyangia</taxon>
        <taxon>Polyangiales</taxon>
        <taxon>Polyangiaceae</taxon>
        <taxon>Chondromyces</taxon>
    </lineage>
</organism>
<dbReference type="Proteomes" id="UP000067626">
    <property type="component" value="Chromosome"/>
</dbReference>
<feature type="compositionally biased region" description="Low complexity" evidence="1">
    <location>
        <begin position="91"/>
        <end position="108"/>
    </location>
</feature>
<feature type="region of interest" description="Disordered" evidence="1">
    <location>
        <begin position="597"/>
        <end position="663"/>
    </location>
</feature>
<dbReference type="GO" id="GO:0030488">
    <property type="term" value="P:tRNA methylation"/>
    <property type="evidence" value="ECO:0007669"/>
    <property type="project" value="TreeGrafter"/>
</dbReference>
<dbReference type="InterPro" id="IPR029063">
    <property type="entry name" value="SAM-dependent_MTases_sf"/>
</dbReference>
<name>A0A0K1ER94_CHOCO</name>
<dbReference type="AlphaFoldDB" id="A0A0K1ER94"/>
<accession>A0A0K1ER94</accession>
<dbReference type="SUPFAM" id="SSF53335">
    <property type="entry name" value="S-adenosyl-L-methionine-dependent methyltransferases"/>
    <property type="match status" value="1"/>
</dbReference>
<keyword evidence="4" id="KW-1185">Reference proteome</keyword>
<dbReference type="Pfam" id="PF13646">
    <property type="entry name" value="HEAT_2"/>
    <property type="match status" value="1"/>
</dbReference>
<dbReference type="OrthoDB" id="1637728at2"/>
<dbReference type="PANTHER" id="PTHR14911:SF13">
    <property type="entry name" value="TRNA (GUANINE(6)-N2)-METHYLTRANSFERASE THUMP3"/>
    <property type="match status" value="1"/>
</dbReference>
<dbReference type="Gene3D" id="3.30.2130.30">
    <property type="match status" value="1"/>
</dbReference>
<dbReference type="Pfam" id="PF01170">
    <property type="entry name" value="UPF0020"/>
    <property type="match status" value="1"/>
</dbReference>
<feature type="domain" description="Ribosomal RNA large subunit methyltransferase K/L-like methyltransferase" evidence="2">
    <location>
        <begin position="408"/>
        <end position="572"/>
    </location>
</feature>
<evidence type="ECO:0000256" key="1">
    <source>
        <dbReference type="SAM" id="MobiDB-lite"/>
    </source>
</evidence>
<dbReference type="CDD" id="cd02440">
    <property type="entry name" value="AdoMet_MTases"/>
    <property type="match status" value="1"/>
</dbReference>
<dbReference type="InterPro" id="IPR000241">
    <property type="entry name" value="RlmKL-like_Mtase"/>
</dbReference>
<gene>
    <name evidence="3" type="ORF">CMC5_073970</name>
</gene>
<sequence>MIAPATAPALASALTDPGFTPGRRHFSELLDLVARGDESLGELAEKALRRVGSAALPAALARAADALPRERALLIRLIGRIAMTLIEAPPNAAPPSSAATPSTPVAPAGEAQEGQANDMHTTSTEAAPLAAVRAFLLAQLRDEDARTRRLSAVALGKLGEGPTPGEMEEALLAAARQETSLDARRAMLSALGRVGGREALALLEGLSLDQEVDTARSRAALMVKRTLSRERASSIRAEVKPERPMKIAARCRPGLERILQEELATVGEKMPKVAHDPPGGVRVELSLTKPLSALFQARTMLSFALALPARALRAGEDVADAVAERLLSREAGAALRGLTSGPVRYRVAWAAGGKRRAMTWKVAQAVQARAPDLVNDPRDSVWEVHVHESHDRVRVELSPSVPDPRFAYRQGDVPAASHPTLAAALARIAGARPDDVVWDPFVGSGLELCERAKLGPYRRLIGSDIDPDALTVARKNLNAASAQGFELFEYDALSFGLPWGRAGKGRGDGEAPTLIITNPPMGRRVHRRADLGDMLERFIRCVAGVLAPGGRLVWISPMPARTESAAERSGLQAGLLTSIDMGGFEAQIQVFSREIDDARETRSAPRQSANRSPVQGESRHRRPDHDGDEHQDQHAAPGRPRGRLVGKNEPTPGRSERRRGGRT</sequence>
<dbReference type="Gene3D" id="3.40.50.150">
    <property type="entry name" value="Vaccinia Virus protein VP39"/>
    <property type="match status" value="1"/>
</dbReference>
<dbReference type="PATRIC" id="fig|52.7.peg.8128"/>
<evidence type="ECO:0000313" key="4">
    <source>
        <dbReference type="Proteomes" id="UP000067626"/>
    </source>
</evidence>
<dbReference type="InterPro" id="IPR011989">
    <property type="entry name" value="ARM-like"/>
</dbReference>
<proteinExistence type="predicted"/>
<protein>
    <recommendedName>
        <fullName evidence="2">Ribosomal RNA large subunit methyltransferase K/L-like methyltransferase domain-containing protein</fullName>
    </recommendedName>
</protein>
<reference evidence="3 4" key="1">
    <citation type="submission" date="2015-07" db="EMBL/GenBank/DDBJ databases">
        <title>Genome analysis of myxobacterium Chondromyces crocatus Cm c5 reveals a high potential for natural compound synthesis and the genetic basis for the loss of fruiting body formation.</title>
        <authorList>
            <person name="Zaburannyi N."/>
            <person name="Bunk B."/>
            <person name="Maier J."/>
            <person name="Overmann J."/>
            <person name="Mueller R."/>
        </authorList>
    </citation>
    <scope>NUCLEOTIDE SEQUENCE [LARGE SCALE GENOMIC DNA]</scope>
    <source>
        <strain evidence="3 4">Cm c5</strain>
    </source>
</reference>
<dbReference type="InterPro" id="IPR016024">
    <property type="entry name" value="ARM-type_fold"/>
</dbReference>
<dbReference type="GO" id="GO:0016423">
    <property type="term" value="F:tRNA (guanine) methyltransferase activity"/>
    <property type="evidence" value="ECO:0007669"/>
    <property type="project" value="TreeGrafter"/>
</dbReference>
<evidence type="ECO:0000259" key="2">
    <source>
        <dbReference type="Pfam" id="PF01170"/>
    </source>
</evidence>
<dbReference type="EMBL" id="CP012159">
    <property type="protein sequence ID" value="AKT43167.1"/>
    <property type="molecule type" value="Genomic_DNA"/>
</dbReference>
<dbReference type="PANTHER" id="PTHR14911">
    <property type="entry name" value="THUMP DOMAIN-CONTAINING"/>
    <property type="match status" value="1"/>
</dbReference>
<dbReference type="STRING" id="52.CMC5_073970"/>
<feature type="region of interest" description="Disordered" evidence="1">
    <location>
        <begin position="91"/>
        <end position="121"/>
    </location>
</feature>
<dbReference type="SUPFAM" id="SSF48371">
    <property type="entry name" value="ARM repeat"/>
    <property type="match status" value="1"/>
</dbReference>
<dbReference type="RefSeq" id="WP_050434686.1">
    <property type="nucleotide sequence ID" value="NZ_CP012159.1"/>
</dbReference>